<dbReference type="eggNOG" id="COG2804">
    <property type="taxonomic scope" value="Bacteria"/>
</dbReference>
<dbReference type="PaxDb" id="584708-Apau_1307"/>
<evidence type="ECO:0000313" key="5">
    <source>
        <dbReference type="EMBL" id="EFQ23728.1"/>
    </source>
</evidence>
<dbReference type="RefSeq" id="WP_006300930.1">
    <property type="nucleotide sequence ID" value="NZ_CM001022.1"/>
</dbReference>
<evidence type="ECO:0000259" key="4">
    <source>
        <dbReference type="PROSITE" id="PS00662"/>
    </source>
</evidence>
<evidence type="ECO:0000256" key="1">
    <source>
        <dbReference type="ARBA" id="ARBA00006611"/>
    </source>
</evidence>
<dbReference type="AlphaFoldDB" id="E3CYV0"/>
<dbReference type="PANTHER" id="PTHR30258">
    <property type="entry name" value="TYPE II SECRETION SYSTEM PROTEIN GSPE-RELATED"/>
    <property type="match status" value="1"/>
</dbReference>
<dbReference type="SUPFAM" id="SSF160246">
    <property type="entry name" value="EspE N-terminal domain-like"/>
    <property type="match status" value="1"/>
</dbReference>
<gene>
    <name evidence="5" type="ORF">Apau_1307</name>
</gene>
<reference evidence="5 6" key="1">
    <citation type="journal article" date="2010" name="Stand. Genomic Sci.">
        <title>Non-contiguous finished genome sequence of Aminomonas paucivorans type strain (GLU-3).</title>
        <authorList>
            <person name="Pitluck S."/>
            <person name="Yasawong M."/>
            <person name="Held B."/>
            <person name="Lapidus A."/>
            <person name="Nolan M."/>
            <person name="Copeland A."/>
            <person name="Lucas S."/>
            <person name="Del Rio T.G."/>
            <person name="Tice H."/>
            <person name="Cheng J.F."/>
            <person name="Chertkov O."/>
            <person name="Goodwin L."/>
            <person name="Tapia R."/>
            <person name="Han C."/>
            <person name="Liolios K."/>
            <person name="Ivanova N."/>
            <person name="Mavromatis K."/>
            <person name="Ovchinnikova G."/>
            <person name="Pati A."/>
            <person name="Chen A."/>
            <person name="Palaniappan K."/>
            <person name="Land M."/>
            <person name="Hauser L."/>
            <person name="Chang Y.J."/>
            <person name="Jeffries C.D."/>
            <person name="Pukall R."/>
            <person name="Spring S."/>
            <person name="Rohde M."/>
            <person name="Sikorski J."/>
            <person name="Goker M."/>
            <person name="Woyke T."/>
            <person name="Bristow J."/>
            <person name="Eisen J.A."/>
            <person name="Markowitz V."/>
            <person name="Hugenholtz P."/>
            <person name="Kyrpides N.C."/>
            <person name="Klenk H.P."/>
        </authorList>
    </citation>
    <scope>NUCLEOTIDE SEQUENCE [LARGE SCALE GENOMIC DNA]</scope>
    <source>
        <strain evidence="5 6">DSM 12260</strain>
    </source>
</reference>
<accession>E3CYV0</accession>
<dbReference type="InterPro" id="IPR007831">
    <property type="entry name" value="T2SS_GspE_N"/>
</dbReference>
<dbReference type="GO" id="GO:0005886">
    <property type="term" value="C:plasma membrane"/>
    <property type="evidence" value="ECO:0007669"/>
    <property type="project" value="TreeGrafter"/>
</dbReference>
<dbReference type="Pfam" id="PF05157">
    <property type="entry name" value="MshEN"/>
    <property type="match status" value="1"/>
</dbReference>
<dbReference type="InterPro" id="IPR027417">
    <property type="entry name" value="P-loop_NTPase"/>
</dbReference>
<dbReference type="InterPro" id="IPR037257">
    <property type="entry name" value="T2SS_E_N_sf"/>
</dbReference>
<dbReference type="FunFam" id="3.30.450.90:FF:000001">
    <property type="entry name" value="Type II secretion system ATPase GspE"/>
    <property type="match status" value="1"/>
</dbReference>
<dbReference type="Gene3D" id="3.30.450.90">
    <property type="match status" value="1"/>
</dbReference>
<dbReference type="FunFam" id="3.40.50.300:FF:000398">
    <property type="entry name" value="Type IV pilus assembly ATPase PilB"/>
    <property type="match status" value="1"/>
</dbReference>
<dbReference type="OrthoDB" id="9808272at2"/>
<evidence type="ECO:0000256" key="2">
    <source>
        <dbReference type="ARBA" id="ARBA00022741"/>
    </source>
</evidence>
<dbReference type="PANTHER" id="PTHR30258:SF1">
    <property type="entry name" value="PROTEIN TRANSPORT PROTEIN HOFB HOMOLOG"/>
    <property type="match status" value="1"/>
</dbReference>
<evidence type="ECO:0000313" key="6">
    <source>
        <dbReference type="Proteomes" id="UP000005096"/>
    </source>
</evidence>
<dbReference type="PROSITE" id="PS00662">
    <property type="entry name" value="T2SP_E"/>
    <property type="match status" value="1"/>
</dbReference>
<dbReference type="GO" id="GO:0016887">
    <property type="term" value="F:ATP hydrolysis activity"/>
    <property type="evidence" value="ECO:0007669"/>
    <property type="project" value="TreeGrafter"/>
</dbReference>
<dbReference type="HOGENOM" id="CLU_013446_10_6_0"/>
<keyword evidence="6" id="KW-1185">Reference proteome</keyword>
<dbReference type="FunFam" id="3.30.300.160:FF:000002">
    <property type="entry name" value="Type II secretion system protein E"/>
    <property type="match status" value="1"/>
</dbReference>
<proteinExistence type="inferred from homology"/>
<dbReference type="STRING" id="584708.Apau_1307"/>
<feature type="domain" description="Bacterial type II secretion system protein E" evidence="4">
    <location>
        <begin position="385"/>
        <end position="399"/>
    </location>
</feature>
<dbReference type="GO" id="GO:0005524">
    <property type="term" value="F:ATP binding"/>
    <property type="evidence" value="ECO:0007669"/>
    <property type="project" value="UniProtKB-KW"/>
</dbReference>
<keyword evidence="2" id="KW-0547">Nucleotide-binding</keyword>
<protein>
    <submittedName>
        <fullName evidence="5">Type II secretion system protein E</fullName>
    </submittedName>
</protein>
<dbReference type="Proteomes" id="UP000005096">
    <property type="component" value="Chromosome"/>
</dbReference>
<dbReference type="EMBL" id="CM001022">
    <property type="protein sequence ID" value="EFQ23728.1"/>
    <property type="molecule type" value="Genomic_DNA"/>
</dbReference>
<organism evidence="5 6">
    <name type="scientific">Aminomonas paucivorans DSM 12260</name>
    <dbReference type="NCBI Taxonomy" id="584708"/>
    <lineage>
        <taxon>Bacteria</taxon>
        <taxon>Thermotogati</taxon>
        <taxon>Synergistota</taxon>
        <taxon>Synergistia</taxon>
        <taxon>Synergistales</taxon>
        <taxon>Synergistaceae</taxon>
        <taxon>Aminomonas</taxon>
    </lineage>
</organism>
<name>E3CYV0_9BACT</name>
<dbReference type="InterPro" id="IPR001482">
    <property type="entry name" value="T2SS/T4SS_dom"/>
</dbReference>
<dbReference type="Gene3D" id="3.40.50.300">
    <property type="entry name" value="P-loop containing nucleotide triphosphate hydrolases"/>
    <property type="match status" value="1"/>
</dbReference>
<sequence>MAEVQRHLRLGDLLVQAGAISEVNLESALQEQKGSFLRLGEILLKNGWLTEKQLAEALSRQMKIPLVSLARYRPSPEALKIIPESLARRLEVVPLSILETEAVSVAMSDPLNVLALDELRMVTGRNIELSVATASDIRRAFDQFYRVQASLEEAMVEVMEDRKSSGIGTDGGLNLLDISVDDAPVVKLVNNILEQAVREGASDIHIEGFERNSRVRFRIDGTLFDALEYPKNLHPAVCSRIKIMSGMDISERRRPQDGRLLVKILSRKVDLRVSSLPALYGEKIVMRLLDQENAMVGLEKLGLEPQERGLVEDMIAYPYGIVLVTGPTGSGKSTSLYSLLEMLNTPQVNIITVEDPVEYTIQGVNQVQVNEKAGLTFSETLRSILRQDPDKIMVGEIRDQETAQLAIRAALTGHLVLSTLHTNDAPSAVARLVDMGIQPFMVASSLVAVVAQRLVRRLCPACKKEQVLPPQVLKGFGLPEDAVTYLPVGCEECRGTGYKGRTAIFEILLVDEDVRRAIVEELPSHALRQLAVSKGMTTLRQAGIRKILAGITSVEEMMSETMQ</sequence>
<dbReference type="CDD" id="cd01129">
    <property type="entry name" value="PulE-GspE-like"/>
    <property type="match status" value="1"/>
</dbReference>
<dbReference type="Pfam" id="PF00437">
    <property type="entry name" value="T2SSE"/>
    <property type="match status" value="1"/>
</dbReference>
<keyword evidence="3" id="KW-0067">ATP-binding</keyword>
<dbReference type="Gene3D" id="3.30.300.160">
    <property type="entry name" value="Type II secretion system, protein E, N-terminal domain"/>
    <property type="match status" value="1"/>
</dbReference>
<dbReference type="SUPFAM" id="SSF52540">
    <property type="entry name" value="P-loop containing nucleoside triphosphate hydrolases"/>
    <property type="match status" value="1"/>
</dbReference>
<evidence type="ECO:0000256" key="3">
    <source>
        <dbReference type="ARBA" id="ARBA00022840"/>
    </source>
</evidence>
<comment type="similarity">
    <text evidence="1">Belongs to the GSP E family.</text>
</comment>